<keyword evidence="4 7" id="KW-1133">Transmembrane helix</keyword>
<dbReference type="GO" id="GO:0005886">
    <property type="term" value="C:plasma membrane"/>
    <property type="evidence" value="ECO:0007669"/>
    <property type="project" value="TreeGrafter"/>
</dbReference>
<dbReference type="PANTHER" id="PTHR31064">
    <property type="entry name" value="POTASSIUM TRANSPORT PROTEIN DDB_G0292412-RELATED"/>
    <property type="match status" value="1"/>
</dbReference>
<gene>
    <name evidence="8" type="ORF">P280DRAFT_503969</name>
</gene>
<dbReference type="EMBL" id="MU006777">
    <property type="protein sequence ID" value="KAF2645951.1"/>
    <property type="molecule type" value="Genomic_DNA"/>
</dbReference>
<sequence>MPDPLVELQHPHEAKEHFLQYLRKEVFKINFYRAHMLYFLICIAISSVIVYGEGLANGKGTQSGARLSYIDALFLCCSAITTTGLNPVNLGSLTAFQQAVLCFLLIIGNIIFVSTFIVLIRRYYFKKKLANIVRNSKAAQTAIADIEQQDHSHSGSVIGLRSRRRHQRVDHPVIKMRKRKNEVTCPPAQRSYYYQSGYGFFPAPWETIAARNFFHRLFTRFSNTLNPEEHHYLSFQPKLDPKGRMHGLTEHERLELGGVEYRALQALLYILIGYQIFWLVLGIVCLVPYSYRQSMVSVLHTSQPGNVNPGWWSFFSVVTEFANGGLTLLNANFVPFQSYYYVLIVSGTLSLAGQTQFPIFLRLIIWALKKVCPVRSRMRHTLSFLLHHPRRCFIYLFPSKETWYLLAIQLTIDLAAWILFEVLNIGMPQVMAISPGTRTMDGLFQATGLRTSGAYIIAFSSLAPALLVVYLVIMYISSFPIVMALRRTNAYEERSIGLDKNDFVGGGLAQHLKWQLAYDMWFQLLAWFLICIIERGKINSSAPGFSIFNIMFEVTSAYGTVGLSTGVPYDQYSLSGAFDTLSKVVMLFVMMRGRHRGLPLAIDRSILLPGEELMHQMDKDYNEKRLCAASEEEELVEQDTEQNN</sequence>
<evidence type="ECO:0000313" key="9">
    <source>
        <dbReference type="Proteomes" id="UP000799753"/>
    </source>
</evidence>
<keyword evidence="5" id="KW-0406">Ion transport</keyword>
<keyword evidence="6 7" id="KW-0472">Membrane</keyword>
<evidence type="ECO:0000256" key="7">
    <source>
        <dbReference type="SAM" id="Phobius"/>
    </source>
</evidence>
<feature type="transmembrane region" description="Helical" evidence="7">
    <location>
        <begin position="266"/>
        <end position="291"/>
    </location>
</feature>
<feature type="transmembrane region" description="Helical" evidence="7">
    <location>
        <begin position="341"/>
        <end position="368"/>
    </location>
</feature>
<evidence type="ECO:0000256" key="6">
    <source>
        <dbReference type="ARBA" id="ARBA00023136"/>
    </source>
</evidence>
<accession>A0A6A6SGA4</accession>
<name>A0A6A6SGA4_9PLEO</name>
<feature type="transmembrane region" description="Helical" evidence="7">
    <location>
        <begin position="67"/>
        <end position="86"/>
    </location>
</feature>
<dbReference type="InterPro" id="IPR051143">
    <property type="entry name" value="TrkH_K-transport"/>
</dbReference>
<dbReference type="SUPFAM" id="SSF81324">
    <property type="entry name" value="Voltage-gated potassium channels"/>
    <property type="match status" value="1"/>
</dbReference>
<dbReference type="InterPro" id="IPR003445">
    <property type="entry name" value="Cat_transpt"/>
</dbReference>
<evidence type="ECO:0000256" key="3">
    <source>
        <dbReference type="ARBA" id="ARBA00022692"/>
    </source>
</evidence>
<keyword evidence="3 7" id="KW-0812">Transmembrane</keyword>
<evidence type="ECO:0000313" key="8">
    <source>
        <dbReference type="EMBL" id="KAF2645951.1"/>
    </source>
</evidence>
<proteinExistence type="predicted"/>
<dbReference type="GO" id="GO:0030007">
    <property type="term" value="P:intracellular potassium ion homeostasis"/>
    <property type="evidence" value="ECO:0007669"/>
    <property type="project" value="TreeGrafter"/>
</dbReference>
<feature type="transmembrane region" description="Helical" evidence="7">
    <location>
        <begin position="98"/>
        <end position="120"/>
    </location>
</feature>
<dbReference type="OrthoDB" id="9999863at2759"/>
<evidence type="ECO:0000256" key="5">
    <source>
        <dbReference type="ARBA" id="ARBA00023065"/>
    </source>
</evidence>
<evidence type="ECO:0000256" key="4">
    <source>
        <dbReference type="ARBA" id="ARBA00022989"/>
    </source>
</evidence>
<feature type="transmembrane region" description="Helical" evidence="7">
    <location>
        <begin position="403"/>
        <end position="423"/>
    </location>
</feature>
<dbReference type="AlphaFoldDB" id="A0A6A6SGA4"/>
<feature type="transmembrane region" description="Helical" evidence="7">
    <location>
        <begin position="36"/>
        <end position="55"/>
    </location>
</feature>
<dbReference type="GO" id="GO:0140107">
    <property type="term" value="F:high-affinity potassium ion transmembrane transporter activity"/>
    <property type="evidence" value="ECO:0007669"/>
    <property type="project" value="TreeGrafter"/>
</dbReference>
<dbReference type="Pfam" id="PF02386">
    <property type="entry name" value="TrkH"/>
    <property type="match status" value="1"/>
</dbReference>
<evidence type="ECO:0000256" key="2">
    <source>
        <dbReference type="ARBA" id="ARBA00022448"/>
    </source>
</evidence>
<dbReference type="PANTHER" id="PTHR31064:SF30">
    <property type="entry name" value="HIGH-AFFINITY POTASSIUM TRANSPORT PROTEIN-RELATED"/>
    <property type="match status" value="1"/>
</dbReference>
<protein>
    <submittedName>
        <fullName evidence="8">Potassium transport protein-like protein 1</fullName>
    </submittedName>
</protein>
<comment type="subcellular location">
    <subcellularLocation>
        <location evidence="1">Membrane</location>
        <topology evidence="1">Multi-pass membrane protein</topology>
    </subcellularLocation>
</comment>
<dbReference type="Proteomes" id="UP000799753">
    <property type="component" value="Unassembled WGS sequence"/>
</dbReference>
<feature type="transmembrane region" description="Helical" evidence="7">
    <location>
        <begin position="311"/>
        <end position="329"/>
    </location>
</feature>
<evidence type="ECO:0000256" key="1">
    <source>
        <dbReference type="ARBA" id="ARBA00004141"/>
    </source>
</evidence>
<reference evidence="8" key="1">
    <citation type="journal article" date="2020" name="Stud. Mycol.">
        <title>101 Dothideomycetes genomes: a test case for predicting lifestyles and emergence of pathogens.</title>
        <authorList>
            <person name="Haridas S."/>
            <person name="Albert R."/>
            <person name="Binder M."/>
            <person name="Bloem J."/>
            <person name="Labutti K."/>
            <person name="Salamov A."/>
            <person name="Andreopoulos B."/>
            <person name="Baker S."/>
            <person name="Barry K."/>
            <person name="Bills G."/>
            <person name="Bluhm B."/>
            <person name="Cannon C."/>
            <person name="Castanera R."/>
            <person name="Culley D."/>
            <person name="Daum C."/>
            <person name="Ezra D."/>
            <person name="Gonzalez J."/>
            <person name="Henrissat B."/>
            <person name="Kuo A."/>
            <person name="Liang C."/>
            <person name="Lipzen A."/>
            <person name="Lutzoni F."/>
            <person name="Magnuson J."/>
            <person name="Mondo S."/>
            <person name="Nolan M."/>
            <person name="Ohm R."/>
            <person name="Pangilinan J."/>
            <person name="Park H.-J."/>
            <person name="Ramirez L."/>
            <person name="Alfaro M."/>
            <person name="Sun H."/>
            <person name="Tritt A."/>
            <person name="Yoshinaga Y."/>
            <person name="Zwiers L.-H."/>
            <person name="Turgeon B."/>
            <person name="Goodwin S."/>
            <person name="Spatafora J."/>
            <person name="Crous P."/>
            <person name="Grigoriev I."/>
        </authorList>
    </citation>
    <scope>NUCLEOTIDE SEQUENCE</scope>
    <source>
        <strain evidence="8">CBS 473.64</strain>
    </source>
</reference>
<organism evidence="8 9">
    <name type="scientific">Massarina eburnea CBS 473.64</name>
    <dbReference type="NCBI Taxonomy" id="1395130"/>
    <lineage>
        <taxon>Eukaryota</taxon>
        <taxon>Fungi</taxon>
        <taxon>Dikarya</taxon>
        <taxon>Ascomycota</taxon>
        <taxon>Pezizomycotina</taxon>
        <taxon>Dothideomycetes</taxon>
        <taxon>Pleosporomycetidae</taxon>
        <taxon>Pleosporales</taxon>
        <taxon>Massarineae</taxon>
        <taxon>Massarinaceae</taxon>
        <taxon>Massarina</taxon>
    </lineage>
</organism>
<feature type="transmembrane region" description="Helical" evidence="7">
    <location>
        <begin position="454"/>
        <end position="476"/>
    </location>
</feature>
<keyword evidence="9" id="KW-1185">Reference proteome</keyword>
<keyword evidence="2" id="KW-0813">Transport</keyword>
<dbReference type="GO" id="GO:1990573">
    <property type="term" value="P:potassium ion import across plasma membrane"/>
    <property type="evidence" value="ECO:0007669"/>
    <property type="project" value="TreeGrafter"/>
</dbReference>